<evidence type="ECO:0000313" key="11">
    <source>
        <dbReference type="Proteomes" id="UP000004690"/>
    </source>
</evidence>
<evidence type="ECO:0000256" key="3">
    <source>
        <dbReference type="ARBA" id="ARBA00022448"/>
    </source>
</evidence>
<dbReference type="Gene3D" id="3.30.70.1440">
    <property type="entry name" value="Multidrug efflux transporter AcrB pore domain"/>
    <property type="match status" value="1"/>
</dbReference>
<dbReference type="EMBL" id="JH651379">
    <property type="protein sequence ID" value="EIJ39271.1"/>
    <property type="molecule type" value="Genomic_DNA"/>
</dbReference>
<feature type="transmembrane region" description="Helical" evidence="9">
    <location>
        <begin position="471"/>
        <end position="498"/>
    </location>
</feature>
<feature type="transmembrane region" description="Helical" evidence="9">
    <location>
        <begin position="540"/>
        <end position="560"/>
    </location>
</feature>
<proteinExistence type="inferred from homology"/>
<dbReference type="RefSeq" id="WP_008612660.1">
    <property type="nucleotide sequence ID" value="NZ_JH651379.1"/>
</dbReference>
<evidence type="ECO:0000256" key="1">
    <source>
        <dbReference type="ARBA" id="ARBA00004429"/>
    </source>
</evidence>
<feature type="transmembrane region" description="Helical" evidence="9">
    <location>
        <begin position="341"/>
        <end position="360"/>
    </location>
</feature>
<dbReference type="AlphaFoldDB" id="I3C6M8"/>
<keyword evidence="8 9" id="KW-0472">Membrane</keyword>
<dbReference type="GO" id="GO:0042910">
    <property type="term" value="F:xenobiotic transmembrane transporter activity"/>
    <property type="evidence" value="ECO:0007669"/>
    <property type="project" value="TreeGrafter"/>
</dbReference>
<keyword evidence="3" id="KW-0813">Transport</keyword>
<dbReference type="STRING" id="926559.JoomaDRAFT_2283"/>
<evidence type="ECO:0000256" key="6">
    <source>
        <dbReference type="ARBA" id="ARBA00022692"/>
    </source>
</evidence>
<feature type="transmembrane region" description="Helical" evidence="9">
    <location>
        <begin position="367"/>
        <end position="387"/>
    </location>
</feature>
<dbReference type="SUPFAM" id="SSF82693">
    <property type="entry name" value="Multidrug efflux transporter AcrB pore domain, PN1, PN2, PC1 and PC2 subdomains"/>
    <property type="match status" value="4"/>
</dbReference>
<sequence>MFSKFIKRPVLAIVISVVLVFTGLLAMKQLPISQFPQIAPTTVNIFIAYPGASADVLVNSTLIPLETSINGVQGMRYIASDATSAGEGTLRIIFEPGTDPNQAVVRVKTRVDQVMPLLPELVQREGVVITPVQPSMLMYVNLFSKNENNDEKFLYNYAYTKIVPEIQRIKGIASAKILGSRKYAMRVWLKPDRMRAYKVSAEEVLEAMDEQSIIARPGRLGRSSGKKAQALEYVLTYQGRYNEPEDYKNIIIKANEDGEVLKLKDIADVELGSEFFDIYSNLDGDPAASIVLKQTFGSNGSDVIKSVKDKLKELEADLPPGVDYQIGYDVSNFLDASIEQVVHTLRDAFILVGIVVFLFLGDWRSTLIPIIAVPVSLIGTFFVMQMFGLSINLITLFALVLAIGIVVDNAIVVVEGVHVKIHEENLTPYKASYAVLEEMGGAIVAITLVMVSVFIPISFMSGPVGVFYRQFSITMAAAIILSAVVALTLTPVLCAILLKNNHGKKRRSPVDKFIDWFNSKFDKLTGRYVKLLTLIVNRRVITFGLLTAFCVGIFFTNQVLPAGFIPNEDQGMIYAIIQTPPGATLERTNEVAKKLQKICEETEGVKSVSSLAGYEIMTEGRGSNAGTCLINLKPWDERQHSVHEIMEELEEETKDLGAVIEYFEPPAVPGFGSSGGFAMRLLDKTSSTDFHEFESVNNDFMDALRKRPEITGLFTFFAANYPQYELVINNKAAMQKGVSIGKAMENLNILIGSTYEQGFIKYGRFFKVYTQAAPEYRGMPSDLEKLYVKNEEGEMVPYSAFMKMEKKLGPNEITRYNLYNSAAIRGLPAKGYTSGDAIKAIREVAEQTLPRGYDIGWEGLSYDEASRGNESLYIFGVVLIFVYLVLAAQYESFLLPLAVILSLPVGVFGSFLLLKLTGLANDVYAQIGVIMLVGLLGKNAVLIVEFAVQKRRQGSSIIDAAIEGAKVRFRPILMTSFAFVAGLIPLVIATGAGAIGNRTIGSSAMGGMLIGTILGVLVIPGLYFVFAKMSDGRELIKDENTEPVSEEFMRTGEGERKTEMKLRRIDKLMKKLMKKSDDEQ</sequence>
<dbReference type="PANTHER" id="PTHR32063">
    <property type="match status" value="1"/>
</dbReference>
<feature type="transmembrane region" description="Helical" evidence="9">
    <location>
        <begin position="923"/>
        <end position="948"/>
    </location>
</feature>
<dbReference type="InterPro" id="IPR004764">
    <property type="entry name" value="MdtF-like"/>
</dbReference>
<dbReference type="HOGENOM" id="CLU_002755_1_2_10"/>
<dbReference type="Gene3D" id="3.30.70.1320">
    <property type="entry name" value="Multidrug efflux transporter AcrB pore domain like"/>
    <property type="match status" value="1"/>
</dbReference>
<keyword evidence="11" id="KW-1185">Reference proteome</keyword>
<protein>
    <submittedName>
        <fullName evidence="10">Hydrophobe/amphiphile efflux-1 (HAE1) family transporter</fullName>
    </submittedName>
</protein>
<dbReference type="InterPro" id="IPR027463">
    <property type="entry name" value="AcrB_DN_DC_subdom"/>
</dbReference>
<keyword evidence="7 9" id="KW-1133">Transmembrane helix</keyword>
<dbReference type="Gene3D" id="3.30.70.1430">
    <property type="entry name" value="Multidrug efflux transporter AcrB pore domain"/>
    <property type="match status" value="2"/>
</dbReference>
<dbReference type="GO" id="GO:0005886">
    <property type="term" value="C:plasma membrane"/>
    <property type="evidence" value="ECO:0007669"/>
    <property type="project" value="UniProtKB-SubCell"/>
</dbReference>
<dbReference type="FunFam" id="1.20.1640.10:FF:000001">
    <property type="entry name" value="Efflux pump membrane transporter"/>
    <property type="match status" value="1"/>
</dbReference>
<evidence type="ECO:0000256" key="9">
    <source>
        <dbReference type="SAM" id="Phobius"/>
    </source>
</evidence>
<feature type="transmembrane region" description="Helical" evidence="9">
    <location>
        <begin position="393"/>
        <end position="414"/>
    </location>
</feature>
<dbReference type="Gene3D" id="1.20.1640.10">
    <property type="entry name" value="Multidrug efflux transporter AcrB transmembrane domain"/>
    <property type="match status" value="2"/>
</dbReference>
<dbReference type="PANTHER" id="PTHR32063:SF9">
    <property type="entry name" value="SIMILAR TO MULTIDRUG RESISTANCE PROTEIN MEXB"/>
    <property type="match status" value="1"/>
</dbReference>
<dbReference type="Pfam" id="PF00873">
    <property type="entry name" value="ACR_tran"/>
    <property type="match status" value="1"/>
</dbReference>
<evidence type="ECO:0000256" key="7">
    <source>
        <dbReference type="ARBA" id="ARBA00022989"/>
    </source>
</evidence>
<dbReference type="SUPFAM" id="SSF82714">
    <property type="entry name" value="Multidrug efflux transporter AcrB TolC docking domain, DN and DC subdomains"/>
    <property type="match status" value="2"/>
</dbReference>
<comment type="subcellular location">
    <subcellularLocation>
        <location evidence="1">Cell inner membrane</location>
        <topology evidence="1">Multi-pass membrane protein</topology>
    </subcellularLocation>
</comment>
<evidence type="ECO:0000256" key="4">
    <source>
        <dbReference type="ARBA" id="ARBA00022475"/>
    </source>
</evidence>
<dbReference type="GO" id="GO:0015562">
    <property type="term" value="F:efflux transmembrane transporter activity"/>
    <property type="evidence" value="ECO:0007669"/>
    <property type="project" value="InterPro"/>
</dbReference>
<evidence type="ECO:0000313" key="10">
    <source>
        <dbReference type="EMBL" id="EIJ39271.1"/>
    </source>
</evidence>
<feature type="transmembrane region" description="Helical" evidence="9">
    <location>
        <begin position="872"/>
        <end position="890"/>
    </location>
</feature>
<dbReference type="PRINTS" id="PR00702">
    <property type="entry name" value="ACRIFLAVINRP"/>
</dbReference>
<dbReference type="Proteomes" id="UP000004690">
    <property type="component" value="Unassembled WGS sequence"/>
</dbReference>
<reference evidence="10 11" key="1">
    <citation type="submission" date="2012-02" db="EMBL/GenBank/DDBJ databases">
        <title>Improved High-Quality Draft genome of Joostella marina DSM 19592.</title>
        <authorList>
            <consortium name="US DOE Joint Genome Institute (JGI-PGF)"/>
            <person name="Lucas S."/>
            <person name="Copeland A."/>
            <person name="Lapidus A."/>
            <person name="Bruce D."/>
            <person name="Goodwin L."/>
            <person name="Pitluck S."/>
            <person name="Peters L."/>
            <person name="Chertkov O."/>
            <person name="Ovchinnikova G."/>
            <person name="Kyrpides N."/>
            <person name="Mavromatis K."/>
            <person name="Detter J.C."/>
            <person name="Han C."/>
            <person name="Land M."/>
            <person name="Hauser L."/>
            <person name="Markowitz V."/>
            <person name="Cheng J.-F."/>
            <person name="Hugenholtz P."/>
            <person name="Woyke T."/>
            <person name="Wu D."/>
            <person name="Tindall B."/>
            <person name="Brambilla E."/>
            <person name="Klenk H.-P."/>
            <person name="Eisen J.A."/>
        </authorList>
    </citation>
    <scope>NUCLEOTIDE SEQUENCE [LARGE SCALE GENOMIC DNA]</scope>
    <source>
        <strain evidence="10 11">DSM 19592</strain>
    </source>
</reference>
<dbReference type="eggNOG" id="COG0841">
    <property type="taxonomic scope" value="Bacteria"/>
</dbReference>
<organism evidence="10 11">
    <name type="scientific">Galbibacter orientalis DSM 19592</name>
    <dbReference type="NCBI Taxonomy" id="926559"/>
    <lineage>
        <taxon>Bacteria</taxon>
        <taxon>Pseudomonadati</taxon>
        <taxon>Bacteroidota</taxon>
        <taxon>Flavobacteriia</taxon>
        <taxon>Flavobacteriales</taxon>
        <taxon>Flavobacteriaceae</taxon>
        <taxon>Galbibacter</taxon>
    </lineage>
</organism>
<feature type="transmembrane region" description="Helical" evidence="9">
    <location>
        <begin position="897"/>
        <end position="917"/>
    </location>
</feature>
<feature type="transmembrane region" description="Helical" evidence="9">
    <location>
        <begin position="969"/>
        <end position="995"/>
    </location>
</feature>
<dbReference type="Gene3D" id="3.30.2090.10">
    <property type="entry name" value="Multidrug efflux transporter AcrB TolC docking domain, DN and DC subdomains"/>
    <property type="match status" value="2"/>
</dbReference>
<evidence type="ECO:0000256" key="8">
    <source>
        <dbReference type="ARBA" id="ARBA00023136"/>
    </source>
</evidence>
<dbReference type="OrthoDB" id="9758940at2"/>
<dbReference type="InterPro" id="IPR001036">
    <property type="entry name" value="Acrflvin-R"/>
</dbReference>
<accession>I3C6M8</accession>
<keyword evidence="5" id="KW-0997">Cell inner membrane</keyword>
<evidence type="ECO:0000256" key="5">
    <source>
        <dbReference type="ARBA" id="ARBA00022519"/>
    </source>
</evidence>
<feature type="transmembrane region" description="Helical" evidence="9">
    <location>
        <begin position="435"/>
        <end position="459"/>
    </location>
</feature>
<dbReference type="GO" id="GO:0009636">
    <property type="term" value="P:response to toxic substance"/>
    <property type="evidence" value="ECO:0007669"/>
    <property type="project" value="UniProtKB-ARBA"/>
</dbReference>
<dbReference type="NCBIfam" id="TIGR00915">
    <property type="entry name" value="2A0602"/>
    <property type="match status" value="1"/>
</dbReference>
<keyword evidence="4" id="KW-1003">Cell membrane</keyword>
<gene>
    <name evidence="10" type="ORF">JoomaDRAFT_2283</name>
</gene>
<dbReference type="SUPFAM" id="SSF82866">
    <property type="entry name" value="Multidrug efflux transporter AcrB transmembrane domain"/>
    <property type="match status" value="2"/>
</dbReference>
<feature type="transmembrane region" description="Helical" evidence="9">
    <location>
        <begin position="1007"/>
        <end position="1027"/>
    </location>
</feature>
<name>I3C6M8_9FLAO</name>
<evidence type="ECO:0000256" key="2">
    <source>
        <dbReference type="ARBA" id="ARBA00010942"/>
    </source>
</evidence>
<keyword evidence="6 9" id="KW-0812">Transmembrane</keyword>
<comment type="similarity">
    <text evidence="2">Belongs to the resistance-nodulation-cell division (RND) (TC 2.A.6) family.</text>
</comment>